<accession>A0A8S4Q811</accession>
<dbReference type="PANTHER" id="PTHR40743">
    <property type="entry name" value="NUCLEOTIDE-DIPHOSPHO-SUGAR TRANSFERASE CONTAINING PROTEIN"/>
    <property type="match status" value="1"/>
</dbReference>
<evidence type="ECO:0000313" key="2">
    <source>
        <dbReference type="Proteomes" id="UP000749559"/>
    </source>
</evidence>
<organism evidence="1 2">
    <name type="scientific">Owenia fusiformis</name>
    <name type="common">Polychaete worm</name>
    <dbReference type="NCBI Taxonomy" id="6347"/>
    <lineage>
        <taxon>Eukaryota</taxon>
        <taxon>Metazoa</taxon>
        <taxon>Spiralia</taxon>
        <taxon>Lophotrochozoa</taxon>
        <taxon>Annelida</taxon>
        <taxon>Polychaeta</taxon>
        <taxon>Sedentaria</taxon>
        <taxon>Canalipalpata</taxon>
        <taxon>Sabellida</taxon>
        <taxon>Oweniida</taxon>
        <taxon>Oweniidae</taxon>
        <taxon>Owenia</taxon>
    </lineage>
</organism>
<reference evidence="1" key="1">
    <citation type="submission" date="2022-03" db="EMBL/GenBank/DDBJ databases">
        <authorList>
            <person name="Martin C."/>
        </authorList>
    </citation>
    <scope>NUCLEOTIDE SEQUENCE</scope>
</reference>
<gene>
    <name evidence="1" type="ORF">OFUS_LOCUS25760</name>
</gene>
<name>A0A8S4Q811_OWEFU</name>
<feature type="non-terminal residue" evidence="1">
    <location>
        <position position="1"/>
    </location>
</feature>
<comment type="caution">
    <text evidence="1">The sequence shown here is derived from an EMBL/GenBank/DDBJ whole genome shotgun (WGS) entry which is preliminary data.</text>
</comment>
<dbReference type="AlphaFoldDB" id="A0A8S4Q811"/>
<dbReference type="PANTHER" id="PTHR40743:SF1">
    <property type="entry name" value="POSSIBLE GLYCOSYLTRANSFERASE"/>
    <property type="match status" value="1"/>
</dbReference>
<dbReference type="Proteomes" id="UP000749559">
    <property type="component" value="Unassembled WGS sequence"/>
</dbReference>
<protein>
    <submittedName>
        <fullName evidence="1">Uncharacterized protein</fullName>
    </submittedName>
</protein>
<sequence length="259" mass="30063">DARINIITTFPILKSSHDISSHGFLNTSMERFENRQMDFIRTLSLNMKHQCVEKIHLLVENLDVEMYLKSLETSLFKALDIDTMIRFHKLPGFPTYKDYAQYANEHLMFKNISIMNADISLGDGFNLIKEEYLVEHKVAYCLTRHSTTLANCTSDVNFCTMAYQGSHDAHVMFMDTAFDKWSLNFLNYPINLLGVENLFMYTITNRLKKHGLNPCSILKTHHNHCSRLRSGDTVNEKKRINRGKNATYSKLIGYSKKLF</sequence>
<evidence type="ECO:0000313" key="1">
    <source>
        <dbReference type="EMBL" id="CAH1802039.1"/>
    </source>
</evidence>
<proteinExistence type="predicted"/>
<dbReference type="EMBL" id="CAIIXF020000012">
    <property type="protein sequence ID" value="CAH1802039.1"/>
    <property type="molecule type" value="Genomic_DNA"/>
</dbReference>
<dbReference type="OrthoDB" id="5977719at2759"/>
<keyword evidence="2" id="KW-1185">Reference proteome</keyword>